<evidence type="ECO:0000256" key="1">
    <source>
        <dbReference type="SAM" id="MobiDB-lite"/>
    </source>
</evidence>
<sequence length="313" mass="34260">MVFLLLGRRRRKHKREEDPGISYHNPYYGEVKPRPAARRDSGTDYEEEEEDVGYLANDFSLHGLLDMYGAGAVGGATESEVNKKLLVAPEKSEKGVGSTSLKEPPPPSPLHVRPKCVMNTYDTPPSLASHRPAAVAAATKKHKSPHAKLTAGCELPDKKKKKRGNGRDGKKKEEEVEEENYYDEVGPMAPTAYDVPPVGGRRAHHMATARLPLLPKTTATTTNKSSSSSSFPPRVSSPSFPPCAEDLYYNDQDEEMEENVYESVENLREAIGQQRGVLQLHNEALVGAAHGGATGVEGGNLYVPFVLDEVKDQ</sequence>
<feature type="compositionally biased region" description="Basic and acidic residues" evidence="1">
    <location>
        <begin position="31"/>
        <end position="42"/>
    </location>
</feature>
<feature type="region of interest" description="Disordered" evidence="1">
    <location>
        <begin position="137"/>
        <end position="188"/>
    </location>
</feature>
<feature type="region of interest" description="Disordered" evidence="1">
    <location>
        <begin position="10"/>
        <end position="47"/>
    </location>
</feature>
<name>A0ABM0JD54_APLCA</name>
<feature type="compositionally biased region" description="Low complexity" evidence="1">
    <location>
        <begin position="208"/>
        <end position="238"/>
    </location>
</feature>
<protein>
    <submittedName>
        <fullName evidence="3">Uncharacterized protein LOC101861258</fullName>
    </submittedName>
</protein>
<keyword evidence="2" id="KW-1185">Reference proteome</keyword>
<proteinExistence type="predicted"/>
<reference evidence="3" key="1">
    <citation type="submission" date="2025-08" db="UniProtKB">
        <authorList>
            <consortium name="RefSeq"/>
        </authorList>
    </citation>
    <scope>IDENTIFICATION</scope>
</reference>
<accession>A0ABM0JD54</accession>
<evidence type="ECO:0000313" key="3">
    <source>
        <dbReference type="RefSeq" id="XP_005090965.1"/>
    </source>
</evidence>
<feature type="region of interest" description="Disordered" evidence="1">
    <location>
        <begin position="207"/>
        <end position="245"/>
    </location>
</feature>
<feature type="compositionally biased region" description="Basic and acidic residues" evidence="1">
    <location>
        <begin position="165"/>
        <end position="174"/>
    </location>
</feature>
<dbReference type="RefSeq" id="XP_005090965.1">
    <property type="nucleotide sequence ID" value="XM_005090908.3"/>
</dbReference>
<evidence type="ECO:0000313" key="2">
    <source>
        <dbReference type="Proteomes" id="UP000694888"/>
    </source>
</evidence>
<dbReference type="GeneID" id="101861258"/>
<dbReference type="Proteomes" id="UP000694888">
    <property type="component" value="Unplaced"/>
</dbReference>
<feature type="region of interest" description="Disordered" evidence="1">
    <location>
        <begin position="89"/>
        <end position="113"/>
    </location>
</feature>
<organism evidence="2 3">
    <name type="scientific">Aplysia californica</name>
    <name type="common">California sea hare</name>
    <dbReference type="NCBI Taxonomy" id="6500"/>
    <lineage>
        <taxon>Eukaryota</taxon>
        <taxon>Metazoa</taxon>
        <taxon>Spiralia</taxon>
        <taxon>Lophotrochozoa</taxon>
        <taxon>Mollusca</taxon>
        <taxon>Gastropoda</taxon>
        <taxon>Heterobranchia</taxon>
        <taxon>Euthyneura</taxon>
        <taxon>Tectipleura</taxon>
        <taxon>Aplysiida</taxon>
        <taxon>Aplysioidea</taxon>
        <taxon>Aplysiidae</taxon>
        <taxon>Aplysia</taxon>
    </lineage>
</organism>
<gene>
    <name evidence="3" type="primary">LOC101861258</name>
</gene>